<evidence type="ECO:0000256" key="2">
    <source>
        <dbReference type="ARBA" id="ARBA00010730"/>
    </source>
</evidence>
<evidence type="ECO:0000256" key="3">
    <source>
        <dbReference type="ARBA" id="ARBA00012780"/>
    </source>
</evidence>
<dbReference type="Gene3D" id="1.20.5.420">
    <property type="entry name" value="Immunoglobulin FC, subunit C"/>
    <property type="match status" value="1"/>
</dbReference>
<dbReference type="AlphaFoldDB" id="D8LU99"/>
<dbReference type="eggNOG" id="KOG2254">
    <property type="taxonomic scope" value="Eukaryota"/>
</dbReference>
<keyword evidence="4 11" id="KW-0378">Hydrolase</keyword>
<dbReference type="Gene3D" id="2.70.98.30">
    <property type="entry name" value="Golgi alpha-mannosidase II, domain 4"/>
    <property type="match status" value="1"/>
</dbReference>
<evidence type="ECO:0000256" key="7">
    <source>
        <dbReference type="ARBA" id="ARBA00023316"/>
    </source>
</evidence>
<dbReference type="PROSITE" id="PS52008">
    <property type="entry name" value="GH81"/>
    <property type="match status" value="1"/>
</dbReference>
<evidence type="ECO:0000259" key="10">
    <source>
        <dbReference type="Pfam" id="PF17652"/>
    </source>
</evidence>
<dbReference type="InterPro" id="IPR040720">
    <property type="entry name" value="GH81_C"/>
</dbReference>
<dbReference type="OMA" id="EHMHLIN"/>
<evidence type="ECO:0000313" key="11">
    <source>
        <dbReference type="EMBL" id="CBN75440.1"/>
    </source>
</evidence>
<dbReference type="GO" id="GO:0000272">
    <property type="term" value="P:polysaccharide catabolic process"/>
    <property type="evidence" value="ECO:0007669"/>
    <property type="project" value="UniProtKB-KW"/>
</dbReference>
<evidence type="ECO:0000256" key="6">
    <source>
        <dbReference type="ARBA" id="ARBA00023295"/>
    </source>
</evidence>
<comment type="catalytic activity">
    <reaction evidence="1">
        <text>Hydrolysis of (1-&gt;3)-beta-D-glucosidic linkages in (1-&gt;3)-beta-D-glucans.</text>
        <dbReference type="EC" id="3.2.1.39"/>
    </reaction>
</comment>
<feature type="domain" description="Glycosyl hydrolase family 81 C-terminal" evidence="10">
    <location>
        <begin position="452"/>
        <end position="778"/>
    </location>
</feature>
<dbReference type="OrthoDB" id="4473401at2759"/>
<dbReference type="GO" id="GO:0071555">
    <property type="term" value="P:cell wall organization"/>
    <property type="evidence" value="ECO:0007669"/>
    <property type="project" value="UniProtKB-KW"/>
</dbReference>
<protein>
    <recommendedName>
        <fullName evidence="3">glucan endo-1,3-beta-D-glucosidase</fullName>
        <ecNumber evidence="3">3.2.1.39</ecNumber>
    </recommendedName>
</protein>
<reference evidence="11 12" key="1">
    <citation type="journal article" date="2010" name="Nature">
        <title>The Ectocarpus genome and the independent evolution of multicellularity in brown algae.</title>
        <authorList>
            <person name="Cock J.M."/>
            <person name="Sterck L."/>
            <person name="Rouze P."/>
            <person name="Scornet D."/>
            <person name="Allen A.E."/>
            <person name="Amoutzias G."/>
            <person name="Anthouard V."/>
            <person name="Artiguenave F."/>
            <person name="Aury J.M."/>
            <person name="Badger J.H."/>
            <person name="Beszteri B."/>
            <person name="Billiau K."/>
            <person name="Bonnet E."/>
            <person name="Bothwell J.H."/>
            <person name="Bowler C."/>
            <person name="Boyen C."/>
            <person name="Brownlee C."/>
            <person name="Carrano C.J."/>
            <person name="Charrier B."/>
            <person name="Cho G.Y."/>
            <person name="Coelho S.M."/>
            <person name="Collen J."/>
            <person name="Corre E."/>
            <person name="Da Silva C."/>
            <person name="Delage L."/>
            <person name="Delaroque N."/>
            <person name="Dittami S.M."/>
            <person name="Doulbeau S."/>
            <person name="Elias M."/>
            <person name="Farnham G."/>
            <person name="Gachon C.M."/>
            <person name="Gschloessl B."/>
            <person name="Heesch S."/>
            <person name="Jabbari K."/>
            <person name="Jubin C."/>
            <person name="Kawai H."/>
            <person name="Kimura K."/>
            <person name="Kloareg B."/>
            <person name="Kupper F.C."/>
            <person name="Lang D."/>
            <person name="Le Bail A."/>
            <person name="Leblanc C."/>
            <person name="Lerouge P."/>
            <person name="Lohr M."/>
            <person name="Lopez P.J."/>
            <person name="Martens C."/>
            <person name="Maumus F."/>
            <person name="Michel G."/>
            <person name="Miranda-Saavedra D."/>
            <person name="Morales J."/>
            <person name="Moreau H."/>
            <person name="Motomura T."/>
            <person name="Nagasato C."/>
            <person name="Napoli C.A."/>
            <person name="Nelson D.R."/>
            <person name="Nyvall-Collen P."/>
            <person name="Peters A.F."/>
            <person name="Pommier C."/>
            <person name="Potin P."/>
            <person name="Poulain J."/>
            <person name="Quesneville H."/>
            <person name="Read B."/>
            <person name="Rensing S.A."/>
            <person name="Ritter A."/>
            <person name="Rousvoal S."/>
            <person name="Samanta M."/>
            <person name="Samson G."/>
            <person name="Schroeder D.C."/>
            <person name="Segurens B."/>
            <person name="Strittmatter M."/>
            <person name="Tonon T."/>
            <person name="Tregear J.W."/>
            <person name="Valentin K."/>
            <person name="von Dassow P."/>
            <person name="Yamagishi T."/>
            <person name="Van de Peer Y."/>
            <person name="Wincker P."/>
        </authorList>
    </citation>
    <scope>NUCLEOTIDE SEQUENCE [LARGE SCALE GENOMIC DNA]</scope>
    <source>
        <strain evidence="12">Ec32 / CCAP1310/4</strain>
    </source>
</reference>
<evidence type="ECO:0000256" key="1">
    <source>
        <dbReference type="ARBA" id="ARBA00000382"/>
    </source>
</evidence>
<dbReference type="InterPro" id="IPR005200">
    <property type="entry name" value="Endo-beta-glucanase"/>
</dbReference>
<dbReference type="Proteomes" id="UP000002630">
    <property type="component" value="Linkage Group LG17"/>
</dbReference>
<evidence type="ECO:0000256" key="4">
    <source>
        <dbReference type="ARBA" id="ARBA00022801"/>
    </source>
</evidence>
<keyword evidence="7" id="KW-0961">Cell wall biogenesis/degradation</keyword>
<evidence type="ECO:0000256" key="8">
    <source>
        <dbReference type="ARBA" id="ARBA00023326"/>
    </source>
</evidence>
<name>D8LU99_ECTSI</name>
<keyword evidence="5" id="KW-0119">Carbohydrate metabolism</keyword>
<keyword evidence="12" id="KW-1185">Reference proteome</keyword>
<dbReference type="PANTHER" id="PTHR31983:SF0">
    <property type="entry name" value="GLUCAN ENDO-1,3-BETA-D-GLUCOSIDASE 2"/>
    <property type="match status" value="1"/>
</dbReference>
<dbReference type="GO" id="GO:0042973">
    <property type="term" value="F:glucan endo-1,3-beta-D-glucosidase activity"/>
    <property type="evidence" value="ECO:0007669"/>
    <property type="project" value="UniProtKB-EC"/>
</dbReference>
<dbReference type="Pfam" id="PF03639">
    <property type="entry name" value="Glyco_hydro_81"/>
    <property type="match status" value="1"/>
</dbReference>
<dbReference type="PANTHER" id="PTHR31983">
    <property type="entry name" value="ENDO-1,3(4)-BETA-GLUCANASE 1"/>
    <property type="match status" value="1"/>
</dbReference>
<proteinExistence type="inferred from homology"/>
<organism evidence="11 12">
    <name type="scientific">Ectocarpus siliculosus</name>
    <name type="common">Brown alga</name>
    <name type="synonym">Conferva siliculosa</name>
    <dbReference type="NCBI Taxonomy" id="2880"/>
    <lineage>
        <taxon>Eukaryota</taxon>
        <taxon>Sar</taxon>
        <taxon>Stramenopiles</taxon>
        <taxon>Ochrophyta</taxon>
        <taxon>PX clade</taxon>
        <taxon>Phaeophyceae</taxon>
        <taxon>Ectocarpales</taxon>
        <taxon>Ectocarpaceae</taxon>
        <taxon>Ectocarpus</taxon>
    </lineage>
</organism>
<comment type="similarity">
    <text evidence="2">Belongs to the glycosyl hydrolase 81 family.</text>
</comment>
<accession>D8LU99</accession>
<dbReference type="InParanoid" id="D8LU99"/>
<dbReference type="GO" id="GO:0052861">
    <property type="term" value="F:endo-1,3(4)-beta-glucanase activity"/>
    <property type="evidence" value="ECO:0007669"/>
    <property type="project" value="InterPro"/>
</dbReference>
<evidence type="ECO:0000313" key="12">
    <source>
        <dbReference type="Proteomes" id="UP000002630"/>
    </source>
</evidence>
<dbReference type="EMBL" id="FN649232">
    <property type="protein sequence ID" value="CBN75440.1"/>
    <property type="molecule type" value="Genomic_DNA"/>
</dbReference>
<dbReference type="InterPro" id="IPR040451">
    <property type="entry name" value="GH81_N"/>
</dbReference>
<evidence type="ECO:0000259" key="9">
    <source>
        <dbReference type="Pfam" id="PF03639"/>
    </source>
</evidence>
<evidence type="ECO:0000256" key="5">
    <source>
        <dbReference type="ARBA" id="ARBA00023277"/>
    </source>
</evidence>
<gene>
    <name evidence="11" type="ORF">Esi_0099_0040</name>
</gene>
<dbReference type="STRING" id="2880.D8LU99"/>
<feature type="domain" description="Glycosyl hydrolase family 81 N-terminal" evidence="9">
    <location>
        <begin position="139"/>
        <end position="420"/>
    </location>
</feature>
<sequence length="793" mass="87021">MFQPTDASALASGPHPLTQRINEEQAVLEFHDDDRRLLEQDPPASSSYGAVTSAAAGGGGLADGRREGGRQHPAALNLGWGARLYLCVLLVVGVSGLVALSGVFRNSPGSVSLETDAAFPFTTTTKHLLRPGPLWGAVTGPYPTGAWWLNLAIGEGDFPVAPLPYTIKSSDAGVGVSYSAMRRVESLERVADAYAADLSVSAKEGVTGRHIVKYDNLTVTLQHDAANEGNFRTLLARGSPYMTFEFAGATPRIKANGDILEINGKKAEAGASLFATTFKLALSNWETWVVFTSESVTWKVTSLQEVEMKAPFSGIVRVAVLPHPWDSEGEMTLSEHAYAYPRGGRVAFDVDGDGMEMRYEWDKDGFGDLLMMALPHHMDTMGAGADIAVVMADSYQCIKGPMTGIVGSVWTMWDNLTDIAWTARTPLQEAALSIDDPLLSLSWERRMRDALAADLNSVLPSAPDVYSFGKEISRMARLALVADELGDIPAREAALTTVGVYLTPWMKNDNEDLLVYDKTWGGIVTKDGLNNQNADYGNAWYNDHTYHYGYLLYAAAVLTKFRPVFHRTYKKQLDFLVADVATMGGGKMAKYFPTARQKDFYDGHSWTSGMFPQGNGKSQESVSESINAYYGVYLLGLATGDDAMKDWGRVLLAMEVRAARKYWQMPRHNGVYDSYFSSHRMVGMVASLEAVQLTWFGDNVEYVHCINMMPFTPITEDLLHRDFMEQEWPVLEAAFDGREPDPQWAGFIYLAASVVLPVEAWANLTALDIFDSGNSKTNSLYWIATRPSAGGAR</sequence>
<keyword evidence="8" id="KW-0624">Polysaccharide degradation</keyword>
<dbReference type="Pfam" id="PF17652">
    <property type="entry name" value="Glyco_hydro81C"/>
    <property type="match status" value="1"/>
</dbReference>
<dbReference type="EC" id="3.2.1.39" evidence="3"/>
<dbReference type="EMBL" id="FN649742">
    <property type="protein sequence ID" value="CBN75440.1"/>
    <property type="molecule type" value="Genomic_DNA"/>
</dbReference>
<keyword evidence="6 11" id="KW-0326">Glycosidase</keyword>